<reference evidence="1" key="1">
    <citation type="submission" date="2018-10" db="EMBL/GenBank/DDBJ databases">
        <title>Iterative Subtractive Binning of Freshwater Chronoseries Metagenomes Recovers Nearly Complete Genomes from over Four Hundred Novel Species.</title>
        <authorList>
            <person name="Rodriguez-R L.M."/>
            <person name="Tsementzi D."/>
            <person name="Luo C."/>
            <person name="Konstantinidis K.T."/>
        </authorList>
    </citation>
    <scope>NUCLEOTIDE SEQUENCE</scope>
    <source>
        <strain evidence="1">WB7_6_001</strain>
    </source>
</reference>
<name>A0A964XQE1_9PROT</name>
<feature type="non-terminal residue" evidence="1">
    <location>
        <position position="21"/>
    </location>
</feature>
<evidence type="ECO:0000313" key="1">
    <source>
        <dbReference type="EMBL" id="NBN88083.1"/>
    </source>
</evidence>
<gene>
    <name evidence="1" type="ORF">EBV32_03215</name>
</gene>
<dbReference type="EMBL" id="RGET01000046">
    <property type="protein sequence ID" value="NBN88083.1"/>
    <property type="molecule type" value="Genomic_DNA"/>
</dbReference>
<accession>A0A964XQE1</accession>
<dbReference type="AlphaFoldDB" id="A0A964XQE1"/>
<sequence>MISKSKRGLILILSSPSGAGK</sequence>
<proteinExistence type="predicted"/>
<comment type="caution">
    <text evidence="1">The sequence shown here is derived from an EMBL/GenBank/DDBJ whole genome shotgun (WGS) entry which is preliminary data.</text>
</comment>
<keyword evidence="1" id="KW-0418">Kinase</keyword>
<dbReference type="Proteomes" id="UP000713222">
    <property type="component" value="Unassembled WGS sequence"/>
</dbReference>
<organism evidence="1 2">
    <name type="scientific">Candidatus Fonsibacter lacus</name>
    <dbReference type="NCBI Taxonomy" id="2576439"/>
    <lineage>
        <taxon>Bacteria</taxon>
        <taxon>Pseudomonadati</taxon>
        <taxon>Pseudomonadota</taxon>
        <taxon>Alphaproteobacteria</taxon>
        <taxon>Candidatus Pelagibacterales</taxon>
        <taxon>Candidatus Pelagibacterales incertae sedis</taxon>
        <taxon>Candidatus Fonsibacter</taxon>
    </lineage>
</organism>
<evidence type="ECO:0000313" key="2">
    <source>
        <dbReference type="Proteomes" id="UP000713222"/>
    </source>
</evidence>
<keyword evidence="1" id="KW-0808">Transferase</keyword>
<protein>
    <submittedName>
        <fullName evidence="1">Guanylate kinase</fullName>
    </submittedName>
</protein>
<dbReference type="GO" id="GO:0016301">
    <property type="term" value="F:kinase activity"/>
    <property type="evidence" value="ECO:0007669"/>
    <property type="project" value="UniProtKB-KW"/>
</dbReference>